<proteinExistence type="predicted"/>
<reference evidence="2 4" key="2">
    <citation type="journal article" date="2013" name="Nature">
        <title>Insights into bilaterian evolution from three spiralian genomes.</title>
        <authorList>
            <person name="Simakov O."/>
            <person name="Marletaz F."/>
            <person name="Cho S.J."/>
            <person name="Edsinger-Gonzales E."/>
            <person name="Havlak P."/>
            <person name="Hellsten U."/>
            <person name="Kuo D.H."/>
            <person name="Larsson T."/>
            <person name="Lv J."/>
            <person name="Arendt D."/>
            <person name="Savage R."/>
            <person name="Osoegawa K."/>
            <person name="de Jong P."/>
            <person name="Grimwood J."/>
            <person name="Chapman J.A."/>
            <person name="Shapiro H."/>
            <person name="Aerts A."/>
            <person name="Otillar R.P."/>
            <person name="Terry A.Y."/>
            <person name="Boore J.L."/>
            <person name="Grigoriev I.V."/>
            <person name="Lindberg D.R."/>
            <person name="Seaver E.C."/>
            <person name="Weisblat D.A."/>
            <person name="Putnam N.H."/>
            <person name="Rokhsar D.S."/>
        </authorList>
    </citation>
    <scope>NUCLEOTIDE SEQUENCE</scope>
</reference>
<keyword evidence="4" id="KW-1185">Reference proteome</keyword>
<organism evidence="3 4">
    <name type="scientific">Helobdella robusta</name>
    <name type="common">Californian leech</name>
    <dbReference type="NCBI Taxonomy" id="6412"/>
    <lineage>
        <taxon>Eukaryota</taxon>
        <taxon>Metazoa</taxon>
        <taxon>Spiralia</taxon>
        <taxon>Lophotrochozoa</taxon>
        <taxon>Annelida</taxon>
        <taxon>Clitellata</taxon>
        <taxon>Hirudinea</taxon>
        <taxon>Rhynchobdellida</taxon>
        <taxon>Glossiphoniidae</taxon>
        <taxon>Helobdella</taxon>
    </lineage>
</organism>
<dbReference type="AlphaFoldDB" id="T1F9U9"/>
<dbReference type="PANTHER" id="PTHR37445:SF3">
    <property type="entry name" value="ZINC FINGER PHD-TYPE DOMAIN-CONTAINING PROTEIN"/>
    <property type="match status" value="1"/>
</dbReference>
<dbReference type="EMBL" id="AMQM01005476">
    <property type="status" value="NOT_ANNOTATED_CDS"/>
    <property type="molecule type" value="Genomic_DNA"/>
</dbReference>
<dbReference type="KEGG" id="hro:HELRODRAFT_175903"/>
<evidence type="ECO:0000313" key="3">
    <source>
        <dbReference type="EnsemblMetazoa" id="HelroP175903"/>
    </source>
</evidence>
<gene>
    <name evidence="3" type="primary">20205598</name>
    <name evidence="2" type="ORF">HELRODRAFT_175903</name>
</gene>
<evidence type="ECO:0000313" key="2">
    <source>
        <dbReference type="EMBL" id="ESO00464.1"/>
    </source>
</evidence>
<keyword evidence="1" id="KW-0175">Coiled coil</keyword>
<dbReference type="EnsemblMetazoa" id="HelroT175903">
    <property type="protein sequence ID" value="HelroP175903"/>
    <property type="gene ID" value="HelroG175903"/>
</dbReference>
<dbReference type="RefSeq" id="XP_009021514.1">
    <property type="nucleotide sequence ID" value="XM_009023266.1"/>
</dbReference>
<name>T1F9U9_HELRO</name>
<sequence>MPEKATEPEDCGLKLCEKCRTENGAFFDNLGTGLKDPQKLVNGFVSRVETLEGAINELKEELISLSKKNREFFTRMFTTAGTKIELNNDRERRKNNIIIYNLEEKENNPKVSVGGLLKKIAGIDLETDVIEVSRMGRRSEENRIRPVLVQFTNANAKNLLFANCFRLKNFASFGSVIINHDLSKEDRAINKRIIEDKRRKIATKEDITK</sequence>
<dbReference type="HOGENOM" id="CLU_1290227_0_0_1"/>
<accession>T1F9U9</accession>
<dbReference type="CTD" id="20205598"/>
<dbReference type="OrthoDB" id="7418725at2759"/>
<dbReference type="GeneID" id="20205598"/>
<evidence type="ECO:0000256" key="1">
    <source>
        <dbReference type="SAM" id="Coils"/>
    </source>
</evidence>
<dbReference type="EMBL" id="KB096945">
    <property type="protein sequence ID" value="ESO00464.1"/>
    <property type="molecule type" value="Genomic_DNA"/>
</dbReference>
<protein>
    <submittedName>
        <fullName evidence="2 3">Uncharacterized protein</fullName>
    </submittedName>
</protein>
<dbReference type="Proteomes" id="UP000015101">
    <property type="component" value="Unassembled WGS sequence"/>
</dbReference>
<evidence type="ECO:0000313" key="4">
    <source>
        <dbReference type="Proteomes" id="UP000015101"/>
    </source>
</evidence>
<reference evidence="3" key="3">
    <citation type="submission" date="2015-06" db="UniProtKB">
        <authorList>
            <consortium name="EnsemblMetazoa"/>
        </authorList>
    </citation>
    <scope>IDENTIFICATION</scope>
</reference>
<dbReference type="PANTHER" id="PTHR37445">
    <property type="entry name" value="PROTEIN CBG24663"/>
    <property type="match status" value="1"/>
</dbReference>
<dbReference type="Gene3D" id="3.30.70.1820">
    <property type="entry name" value="L1 transposable element, RRM domain"/>
    <property type="match status" value="1"/>
</dbReference>
<dbReference type="InParanoid" id="T1F9U9"/>
<reference evidence="4" key="1">
    <citation type="submission" date="2012-12" db="EMBL/GenBank/DDBJ databases">
        <authorList>
            <person name="Hellsten U."/>
            <person name="Grimwood J."/>
            <person name="Chapman J.A."/>
            <person name="Shapiro H."/>
            <person name="Aerts A."/>
            <person name="Otillar R.P."/>
            <person name="Terry A.Y."/>
            <person name="Boore J.L."/>
            <person name="Simakov O."/>
            <person name="Marletaz F."/>
            <person name="Cho S.-J."/>
            <person name="Edsinger-Gonzales E."/>
            <person name="Havlak P."/>
            <person name="Kuo D.-H."/>
            <person name="Larsson T."/>
            <person name="Lv J."/>
            <person name="Arendt D."/>
            <person name="Savage R."/>
            <person name="Osoegawa K."/>
            <person name="de Jong P."/>
            <person name="Lindberg D.R."/>
            <person name="Seaver E.C."/>
            <person name="Weisblat D.A."/>
            <person name="Putnam N.H."/>
            <person name="Grigoriev I.V."/>
            <person name="Rokhsar D.S."/>
        </authorList>
    </citation>
    <scope>NUCLEOTIDE SEQUENCE</scope>
</reference>
<feature type="coiled-coil region" evidence="1">
    <location>
        <begin position="41"/>
        <end position="75"/>
    </location>
</feature>